<feature type="compositionally biased region" description="Gly residues" evidence="8">
    <location>
        <begin position="65"/>
        <end position="75"/>
    </location>
</feature>
<evidence type="ECO:0000256" key="3">
    <source>
        <dbReference type="ARBA" id="ARBA00022741"/>
    </source>
</evidence>
<feature type="domain" description="PI3K/PI4K catalytic" evidence="9">
    <location>
        <begin position="173"/>
        <end position="558"/>
    </location>
</feature>
<dbReference type="Proteomes" id="UP000283895">
    <property type="component" value="Unassembled WGS sequence"/>
</dbReference>
<dbReference type="InterPro" id="IPR000403">
    <property type="entry name" value="PI3/4_kinase_cat_dom"/>
</dbReference>
<evidence type="ECO:0000256" key="1">
    <source>
        <dbReference type="ARBA" id="ARBA00022475"/>
    </source>
</evidence>
<dbReference type="GO" id="GO:0005768">
    <property type="term" value="C:endosome"/>
    <property type="evidence" value="ECO:0007669"/>
    <property type="project" value="UniProtKB-UniRule"/>
</dbReference>
<dbReference type="GO" id="GO:0004430">
    <property type="term" value="F:1-phosphatidylinositol 4-kinase activity"/>
    <property type="evidence" value="ECO:0007669"/>
    <property type="project" value="UniProtKB-UniRule"/>
</dbReference>
<organism evidence="10 11">
    <name type="scientific">Cytospora schulzeri</name>
    <dbReference type="NCBI Taxonomy" id="448051"/>
    <lineage>
        <taxon>Eukaryota</taxon>
        <taxon>Fungi</taxon>
        <taxon>Dikarya</taxon>
        <taxon>Ascomycota</taxon>
        <taxon>Pezizomycotina</taxon>
        <taxon>Sordariomycetes</taxon>
        <taxon>Sordariomycetidae</taxon>
        <taxon>Diaporthales</taxon>
        <taxon>Cytosporaceae</taxon>
        <taxon>Cytospora</taxon>
    </lineage>
</organism>
<evidence type="ECO:0000256" key="2">
    <source>
        <dbReference type="ARBA" id="ARBA00022679"/>
    </source>
</evidence>
<dbReference type="InterPro" id="IPR018936">
    <property type="entry name" value="PI3/4_kinase_CS"/>
</dbReference>
<keyword evidence="5 7" id="KW-0067">ATP-binding</keyword>
<comment type="similarity">
    <text evidence="7">Belongs to the PI3/PI4-kinase family.</text>
</comment>
<keyword evidence="2 7" id="KW-0808">Transferase</keyword>
<feature type="compositionally biased region" description="Polar residues" evidence="8">
    <location>
        <begin position="413"/>
        <end position="423"/>
    </location>
</feature>
<evidence type="ECO:0000259" key="9">
    <source>
        <dbReference type="PROSITE" id="PS50290"/>
    </source>
</evidence>
<dbReference type="Pfam" id="PF00454">
    <property type="entry name" value="PI3_PI4_kinase"/>
    <property type="match status" value="1"/>
</dbReference>
<dbReference type="GO" id="GO:0046854">
    <property type="term" value="P:phosphatidylinositol phosphate biosynthetic process"/>
    <property type="evidence" value="ECO:0007669"/>
    <property type="project" value="UniProtKB-UniRule"/>
</dbReference>
<keyword evidence="6" id="KW-0472">Membrane</keyword>
<comment type="catalytic activity">
    <reaction evidence="7">
        <text>a 1,2-diacyl-sn-glycero-3-phospho-(1D-myo-inositol) + ATP = a 1,2-diacyl-sn-glycero-3-phospho-(1D-myo-inositol 4-phosphate) + ADP + H(+)</text>
        <dbReference type="Rhea" id="RHEA:19877"/>
        <dbReference type="ChEBI" id="CHEBI:15378"/>
        <dbReference type="ChEBI" id="CHEBI:30616"/>
        <dbReference type="ChEBI" id="CHEBI:57880"/>
        <dbReference type="ChEBI" id="CHEBI:58178"/>
        <dbReference type="ChEBI" id="CHEBI:456216"/>
        <dbReference type="EC" id="2.7.1.67"/>
    </reaction>
</comment>
<gene>
    <name evidence="10" type="ORF">VMCG_09230</name>
</gene>
<proteinExistence type="inferred from homology"/>
<feature type="region of interest" description="Disordered" evidence="8">
    <location>
        <begin position="1"/>
        <end position="87"/>
    </location>
</feature>
<comment type="subcellular location">
    <subcellularLocation>
        <location evidence="7">Cell membrane</location>
        <topology evidence="7">Peripheral membrane protein</topology>
    </subcellularLocation>
    <subcellularLocation>
        <location evidence="7">Vacuole membrane</location>
        <topology evidence="7">Peripheral membrane protein</topology>
    </subcellularLocation>
</comment>
<evidence type="ECO:0000256" key="6">
    <source>
        <dbReference type="ARBA" id="ARBA00023136"/>
    </source>
</evidence>
<dbReference type="AlphaFoldDB" id="A0A423VKZ4"/>
<dbReference type="PROSITE" id="PS00916">
    <property type="entry name" value="PI3_4_KINASE_2"/>
    <property type="match status" value="1"/>
</dbReference>
<dbReference type="PANTHER" id="PTHR12865">
    <property type="entry name" value="PHOSPHATIDYLINOSITOL 4-KINASE TYPE-II"/>
    <property type="match status" value="1"/>
</dbReference>
<protein>
    <recommendedName>
        <fullName evidence="7">Phosphatidylinositol 4-kinase</fullName>
        <ecNumber evidence="7">2.7.1.67</ecNumber>
    </recommendedName>
</protein>
<evidence type="ECO:0000256" key="7">
    <source>
        <dbReference type="RuleBase" id="RU367084"/>
    </source>
</evidence>
<dbReference type="GO" id="GO:0007032">
    <property type="term" value="P:endosome organization"/>
    <property type="evidence" value="ECO:0007669"/>
    <property type="project" value="TreeGrafter"/>
</dbReference>
<keyword evidence="4 7" id="KW-0418">Kinase</keyword>
<evidence type="ECO:0000256" key="4">
    <source>
        <dbReference type="ARBA" id="ARBA00022777"/>
    </source>
</evidence>
<evidence type="ECO:0000256" key="8">
    <source>
        <dbReference type="SAM" id="MobiDB-lite"/>
    </source>
</evidence>
<dbReference type="InterPro" id="IPR039756">
    <property type="entry name" value="Lsb6/PI4K2"/>
</dbReference>
<feature type="compositionally biased region" description="Basic and acidic residues" evidence="8">
    <location>
        <begin position="10"/>
        <end position="22"/>
    </location>
</feature>
<dbReference type="OrthoDB" id="3349449at2759"/>
<name>A0A423VKZ4_9PEZI</name>
<evidence type="ECO:0000256" key="5">
    <source>
        <dbReference type="ARBA" id="ARBA00022840"/>
    </source>
</evidence>
<dbReference type="GO" id="GO:0005524">
    <property type="term" value="F:ATP binding"/>
    <property type="evidence" value="ECO:0007669"/>
    <property type="project" value="UniProtKB-UniRule"/>
</dbReference>
<reference evidence="10 11" key="1">
    <citation type="submission" date="2015-09" db="EMBL/GenBank/DDBJ databases">
        <title>Host preference determinants of Valsa canker pathogens revealed by comparative genomics.</title>
        <authorList>
            <person name="Yin Z."/>
            <person name="Huang L."/>
        </authorList>
    </citation>
    <scope>NUCLEOTIDE SEQUENCE [LARGE SCALE GENOMIC DNA]</scope>
    <source>
        <strain evidence="10 11">03-1</strain>
    </source>
</reference>
<dbReference type="PANTHER" id="PTHR12865:SF1">
    <property type="entry name" value="PHOSPHATIDYLINOSITOL 4-KINASE TYPE 2"/>
    <property type="match status" value="1"/>
</dbReference>
<evidence type="ECO:0000313" key="10">
    <source>
        <dbReference type="EMBL" id="ROV91681.1"/>
    </source>
</evidence>
<keyword evidence="3 7" id="KW-0547">Nucleotide-binding</keyword>
<dbReference type="PROSITE" id="PS50290">
    <property type="entry name" value="PI3_4_KINASE_3"/>
    <property type="match status" value="1"/>
</dbReference>
<dbReference type="GO" id="GO:0005802">
    <property type="term" value="C:trans-Golgi network"/>
    <property type="evidence" value="ECO:0007669"/>
    <property type="project" value="TreeGrafter"/>
</dbReference>
<keyword evidence="1 7" id="KW-1003">Cell membrane</keyword>
<feature type="region of interest" description="Disordered" evidence="8">
    <location>
        <begin position="390"/>
        <end position="440"/>
    </location>
</feature>
<accession>A0A423VKZ4</accession>
<dbReference type="GO" id="GO:0007030">
    <property type="term" value="P:Golgi organization"/>
    <property type="evidence" value="ECO:0007669"/>
    <property type="project" value="TreeGrafter"/>
</dbReference>
<dbReference type="EMBL" id="LKEA01000054">
    <property type="protein sequence ID" value="ROV91681.1"/>
    <property type="molecule type" value="Genomic_DNA"/>
</dbReference>
<dbReference type="GO" id="GO:0005886">
    <property type="term" value="C:plasma membrane"/>
    <property type="evidence" value="ECO:0007669"/>
    <property type="project" value="UniProtKB-SubCell"/>
</dbReference>
<sequence>MPRNRPAKTGYERLEQADHSSDESDNDFLGQNSDSLQDPLAPRYNNSQPRPQPGMISPKPPHGGSSTGRPGGSKGSRGRRLRSNSGVDVKAINARLERWADEIASKFKRGKKGKHGDDDDDDERLEIHHSVFQAPEGVRPVTAESLARPQEGVMTREEFAIIIESVRLAIEHGVQPLMISQGSSGSYFARNPDGKVVGVFKPKDEEPLIPNLSYVSEAAAYTLDCQLRTHMVPYTDVVWLSSRSFHYPFWDRYNYSRNRKSLPSKPGSFQVFLKGFKDANVFLREHPWPDQYHSGYRTDEAQRNKRRRWVDNCRPITRQEENADDGEGAPDRSIPGPGNFRWTENLKQGFREELEKLVILDYIMRNTDRGLDNWMIKVDWQTEEVSIVSDPVHFNTETPEEEDGPRPVDLSQRKANSRSSYPYKTQKPMEASSPIERSSDPKITIGAIDNSLSWPWKHPDAWRSFPFGWLFLPVDLIGRPFSQKTRDHFLPLLTSTAWWSQTQLALRKVFQLDPDFQEKMFSRQIAVMKGQAWNVVETLKTPDHGPLELTRRAKVCVWDDLVDVPVAVPMRVTSSEMRRRTDDEIHKAIEEEMDIGAANSSSTPVTDLLGLSTPAADLPHPGRFELSGINTDTAIDETQSMEDDSLVMHHNNDSTAASSPTRARYDRPRMAHANVGTSYPGPQRSNTTLNAYTANSKRERRYSFATVMGRRNSNLAQQMYGYDDDDVEGDLGFAAAEGMEGNQRKVIVERLEPVKARNPVFTWC</sequence>
<dbReference type="GO" id="GO:0000329">
    <property type="term" value="C:fungal-type vacuole membrane"/>
    <property type="evidence" value="ECO:0007669"/>
    <property type="project" value="TreeGrafter"/>
</dbReference>
<dbReference type="STRING" id="356882.A0A423VKZ4"/>
<comment type="cofactor">
    <cofactor evidence="7">
        <name>Mg(2+)</name>
        <dbReference type="ChEBI" id="CHEBI:18420"/>
    </cofactor>
    <cofactor evidence="7">
        <name>Mn(2+)</name>
        <dbReference type="ChEBI" id="CHEBI:29035"/>
    </cofactor>
</comment>
<keyword evidence="11" id="KW-1185">Reference proteome</keyword>
<dbReference type="EC" id="2.7.1.67" evidence="7"/>
<comment type="caution">
    <text evidence="10">The sequence shown here is derived from an EMBL/GenBank/DDBJ whole genome shotgun (WGS) entry which is preliminary data.</text>
</comment>
<evidence type="ECO:0000313" key="11">
    <source>
        <dbReference type="Proteomes" id="UP000283895"/>
    </source>
</evidence>
<feature type="region of interest" description="Disordered" evidence="8">
    <location>
        <begin position="316"/>
        <end position="340"/>
    </location>
</feature>